<feature type="binding site" evidence="7">
    <location>
        <position position="356"/>
    </location>
    <ligand>
        <name>substrate</name>
    </ligand>
</feature>
<dbReference type="OrthoDB" id="7403325at2759"/>
<proteinExistence type="inferred from homology"/>
<evidence type="ECO:0000313" key="10">
    <source>
        <dbReference type="EMBL" id="CUG89450.1"/>
    </source>
</evidence>
<evidence type="ECO:0000256" key="4">
    <source>
        <dbReference type="ARBA" id="ARBA00022898"/>
    </source>
</evidence>
<dbReference type="Gene3D" id="3.90.1150.10">
    <property type="entry name" value="Aspartate Aminotransferase, domain 1"/>
    <property type="match status" value="1"/>
</dbReference>
<evidence type="ECO:0000256" key="7">
    <source>
        <dbReference type="PIRSR" id="PIRSR000524-1"/>
    </source>
</evidence>
<evidence type="ECO:0000256" key="5">
    <source>
        <dbReference type="ARBA" id="ARBA00023317"/>
    </source>
</evidence>
<comment type="cofactor">
    <cofactor evidence="1 8">
        <name>pyridoxal 5'-phosphate</name>
        <dbReference type="ChEBI" id="CHEBI:597326"/>
    </cofactor>
</comment>
<dbReference type="InterPro" id="IPR012703">
    <property type="entry name" value="NH2EtPonate_pyrv_transaminase"/>
</dbReference>
<evidence type="ECO:0000256" key="1">
    <source>
        <dbReference type="ARBA" id="ARBA00001933"/>
    </source>
</evidence>
<protein>
    <submittedName>
        <fullName evidence="10">2-aminoethylphosphonate:pyruvateaminotransferase, putative</fullName>
    </submittedName>
</protein>
<dbReference type="InterPro" id="IPR000192">
    <property type="entry name" value="Aminotrans_V_dom"/>
</dbReference>
<evidence type="ECO:0000256" key="2">
    <source>
        <dbReference type="ARBA" id="ARBA00022576"/>
    </source>
</evidence>
<dbReference type="InterPro" id="IPR024169">
    <property type="entry name" value="SP_NH2Trfase/AEP_transaminase"/>
</dbReference>
<name>A0A0S4JG24_BODSA</name>
<dbReference type="HAMAP" id="MF_01376">
    <property type="entry name" value="PhnW_aminotrans_5"/>
    <property type="match status" value="1"/>
</dbReference>
<evidence type="ECO:0000313" key="11">
    <source>
        <dbReference type="Proteomes" id="UP000051952"/>
    </source>
</evidence>
<dbReference type="NCBIfam" id="NF010006">
    <property type="entry name" value="PRK13479.1"/>
    <property type="match status" value="1"/>
</dbReference>
<keyword evidence="11" id="KW-1185">Reference proteome</keyword>
<feature type="domain" description="Aminotransferase class V" evidence="9">
    <location>
        <begin position="50"/>
        <end position="368"/>
    </location>
</feature>
<dbReference type="InterPro" id="IPR015421">
    <property type="entry name" value="PyrdxlP-dep_Trfase_major"/>
</dbReference>
<dbReference type="PANTHER" id="PTHR42778">
    <property type="entry name" value="2-AMINOETHYLPHOSPHONATE--PYRUVATE TRANSAMINASE"/>
    <property type="match status" value="1"/>
</dbReference>
<dbReference type="GO" id="GO:0047304">
    <property type="term" value="F:2-aminoethylphosphonate-pyruvate transaminase activity"/>
    <property type="evidence" value="ECO:0007669"/>
    <property type="project" value="UniProtKB-EC"/>
</dbReference>
<dbReference type="OMA" id="MLVPTNG"/>
<dbReference type="GO" id="GO:0019700">
    <property type="term" value="P:organic phosphonate catabolic process"/>
    <property type="evidence" value="ECO:0007669"/>
    <property type="project" value="InterPro"/>
</dbReference>
<dbReference type="InterPro" id="IPR015422">
    <property type="entry name" value="PyrdxlP-dep_Trfase_small"/>
</dbReference>
<dbReference type="Pfam" id="PF00266">
    <property type="entry name" value="Aminotran_5"/>
    <property type="match status" value="1"/>
</dbReference>
<keyword evidence="3 10" id="KW-0808">Transferase</keyword>
<feature type="modified residue" description="N6-(pyridoxal phosphate)lysine" evidence="8">
    <location>
        <position position="209"/>
    </location>
</feature>
<keyword evidence="4 8" id="KW-0663">Pyridoxal phosphate</keyword>
<gene>
    <name evidence="10" type="ORF">BSAL_21120</name>
</gene>
<dbReference type="SUPFAM" id="SSF53383">
    <property type="entry name" value="PLP-dependent transferases"/>
    <property type="match status" value="1"/>
</dbReference>
<dbReference type="PIRSF" id="PIRSF000524">
    <property type="entry name" value="SPT"/>
    <property type="match status" value="1"/>
</dbReference>
<organism evidence="10 11">
    <name type="scientific">Bodo saltans</name>
    <name type="common">Flagellated protozoan</name>
    <dbReference type="NCBI Taxonomy" id="75058"/>
    <lineage>
        <taxon>Eukaryota</taxon>
        <taxon>Discoba</taxon>
        <taxon>Euglenozoa</taxon>
        <taxon>Kinetoplastea</taxon>
        <taxon>Metakinetoplastina</taxon>
        <taxon>Eubodonida</taxon>
        <taxon>Bodonidae</taxon>
        <taxon>Bodo</taxon>
    </lineage>
</organism>
<keyword evidence="2 10" id="KW-0032">Aminotransferase</keyword>
<evidence type="ECO:0000256" key="8">
    <source>
        <dbReference type="PIRSR" id="PIRSR000524-50"/>
    </source>
</evidence>
<dbReference type="PANTHER" id="PTHR42778:SF1">
    <property type="entry name" value="2-AMINOETHYLPHOSPHONATE--PYRUVATE TRANSAMINASE"/>
    <property type="match status" value="1"/>
</dbReference>
<dbReference type="Gene3D" id="3.40.640.10">
    <property type="entry name" value="Type I PLP-dependent aspartate aminotransferase-like (Major domain)"/>
    <property type="match status" value="1"/>
</dbReference>
<evidence type="ECO:0000259" key="9">
    <source>
        <dbReference type="Pfam" id="PF00266"/>
    </source>
</evidence>
<sequence length="401" mass="43957">MFALHCKTLNSTPSMPAPQILFTPGPLMTSEGVRKAMMVDYASRDGTFLRAVKEIRRTLLDVAAVDHNEWAAILLQGAGTMGIEATINTLTPQVNGKYLLINTGKYSERQRAIVKHLKRGLVEFTVGEGEEIDIAKLEELLKAHPDITNVGYVFHETSTGMIYPAETIGALVRRYLPNVVIIVDAISGFGGIPLRVPDACDALITSSNKCFHGVPGFSVVLAKRSVVEAKKGNSTCLTMDLQRQLAGFDKNGQFVVTPPVHALMAFHQALKEFQEEGGLEGRVRQYKQKADIVVVAAKAMGFELFLHEYKPSFGNIVVALKMPVHPLWNFKKFYTFLNERGFVIYPGKASHAETFRFGIIGATTAQNVRDVMEASREALASMGITNLKDLPAPNSVDTSSS</sequence>
<reference evidence="11" key="1">
    <citation type="submission" date="2015-09" db="EMBL/GenBank/DDBJ databases">
        <authorList>
            <consortium name="Pathogen Informatics"/>
        </authorList>
    </citation>
    <scope>NUCLEOTIDE SEQUENCE [LARGE SCALE GENOMIC DNA]</scope>
    <source>
        <strain evidence="11">Lake Konstanz</strain>
    </source>
</reference>
<dbReference type="InterPro" id="IPR015424">
    <property type="entry name" value="PyrdxlP-dep_Trfase"/>
</dbReference>
<dbReference type="EMBL" id="CYKH01001740">
    <property type="protein sequence ID" value="CUG89450.1"/>
    <property type="molecule type" value="Genomic_DNA"/>
</dbReference>
<dbReference type="VEuPathDB" id="TriTrypDB:BSAL_21120"/>
<keyword evidence="5 10" id="KW-0670">Pyruvate</keyword>
<accession>A0A0S4JG24</accession>
<dbReference type="AlphaFoldDB" id="A0A0S4JG24"/>
<evidence type="ECO:0000256" key="3">
    <source>
        <dbReference type="ARBA" id="ARBA00022679"/>
    </source>
</evidence>
<evidence type="ECO:0000256" key="6">
    <source>
        <dbReference type="ARBA" id="ARBA00049460"/>
    </source>
</evidence>
<comment type="catalytic activity">
    <reaction evidence="6">
        <text>(2-aminoethyl)phosphonate + pyruvate = phosphonoacetaldehyde + L-alanine</text>
        <dbReference type="Rhea" id="RHEA:17021"/>
        <dbReference type="ChEBI" id="CHEBI:15361"/>
        <dbReference type="ChEBI" id="CHEBI:57418"/>
        <dbReference type="ChEBI" id="CHEBI:57972"/>
        <dbReference type="ChEBI" id="CHEBI:58383"/>
        <dbReference type="EC" id="2.6.1.37"/>
    </reaction>
</comment>
<dbReference type="Proteomes" id="UP000051952">
    <property type="component" value="Unassembled WGS sequence"/>
</dbReference>